<proteinExistence type="inferred from homology"/>
<dbReference type="InterPro" id="IPR000515">
    <property type="entry name" value="MetI-like"/>
</dbReference>
<feature type="transmembrane region" description="Helical" evidence="7">
    <location>
        <begin position="180"/>
        <end position="202"/>
    </location>
</feature>
<dbReference type="OrthoDB" id="9799271at2"/>
<keyword evidence="2 7" id="KW-0813">Transport</keyword>
<dbReference type="RefSeq" id="WP_088562775.1">
    <property type="nucleotide sequence ID" value="NZ_FYEH01000017.1"/>
</dbReference>
<dbReference type="PANTHER" id="PTHR30151:SF20">
    <property type="entry name" value="ABC TRANSPORTER PERMEASE PROTEIN HI_0355-RELATED"/>
    <property type="match status" value="1"/>
</dbReference>
<evidence type="ECO:0000256" key="7">
    <source>
        <dbReference type="RuleBase" id="RU363032"/>
    </source>
</evidence>
<evidence type="ECO:0000256" key="2">
    <source>
        <dbReference type="ARBA" id="ARBA00022448"/>
    </source>
</evidence>
<dbReference type="GO" id="GO:0005886">
    <property type="term" value="C:plasma membrane"/>
    <property type="evidence" value="ECO:0007669"/>
    <property type="project" value="UniProtKB-SubCell"/>
</dbReference>
<evidence type="ECO:0000313" key="10">
    <source>
        <dbReference type="Proteomes" id="UP000197065"/>
    </source>
</evidence>
<keyword evidence="5 7" id="KW-1133">Transmembrane helix</keyword>
<feature type="transmembrane region" description="Helical" evidence="7">
    <location>
        <begin position="70"/>
        <end position="90"/>
    </location>
</feature>
<keyword evidence="4 7" id="KW-0812">Transmembrane</keyword>
<organism evidence="9 10">
    <name type="scientific">Arboricoccus pini</name>
    <dbReference type="NCBI Taxonomy" id="1963835"/>
    <lineage>
        <taxon>Bacteria</taxon>
        <taxon>Pseudomonadati</taxon>
        <taxon>Pseudomonadota</taxon>
        <taxon>Alphaproteobacteria</taxon>
        <taxon>Geminicoccales</taxon>
        <taxon>Geminicoccaceae</taxon>
        <taxon>Arboricoccus</taxon>
    </lineage>
</organism>
<accession>A0A212RY61</accession>
<feature type="transmembrane region" description="Helical" evidence="7">
    <location>
        <begin position="102"/>
        <end position="120"/>
    </location>
</feature>
<evidence type="ECO:0000256" key="1">
    <source>
        <dbReference type="ARBA" id="ARBA00004651"/>
    </source>
</evidence>
<feature type="transmembrane region" description="Helical" evidence="7">
    <location>
        <begin position="126"/>
        <end position="144"/>
    </location>
</feature>
<dbReference type="GO" id="GO:0055085">
    <property type="term" value="P:transmembrane transport"/>
    <property type="evidence" value="ECO:0007669"/>
    <property type="project" value="InterPro"/>
</dbReference>
<evidence type="ECO:0000259" key="8">
    <source>
        <dbReference type="PROSITE" id="PS50928"/>
    </source>
</evidence>
<dbReference type="AlphaFoldDB" id="A0A212RY61"/>
<dbReference type="Pfam" id="PF00528">
    <property type="entry name" value="BPD_transp_1"/>
    <property type="match status" value="1"/>
</dbReference>
<evidence type="ECO:0000256" key="3">
    <source>
        <dbReference type="ARBA" id="ARBA00022475"/>
    </source>
</evidence>
<sequence length="262" mass="28078">MRSGFNLAAFKTPLFFLATCLVIGVVWHLLIKVFAIPPYLVPEPPTVLEGALANSGVLASRTAFTLTSGLLGLALSTVLAAAVAGLYVAFPRAEQASMPIVLAFRSAPVAAVAPIIMMMLGRGISASILVVVIVSIFPLLINLMRGMRAAEPTTLELLHVYNASIWQQLRYVRLPSAMPYLFTGLRIAGTTALLGAMLSEWITGSRGLGLLILDSGEMRDIALLWAAVLLSILLALSMFWITSSLEQRLSRWRRVGAAGLSS</sequence>
<evidence type="ECO:0000256" key="6">
    <source>
        <dbReference type="ARBA" id="ARBA00023136"/>
    </source>
</evidence>
<evidence type="ECO:0000256" key="4">
    <source>
        <dbReference type="ARBA" id="ARBA00022692"/>
    </source>
</evidence>
<dbReference type="EMBL" id="FYEH01000017">
    <property type="protein sequence ID" value="SNB77729.1"/>
    <property type="molecule type" value="Genomic_DNA"/>
</dbReference>
<feature type="transmembrane region" description="Helical" evidence="7">
    <location>
        <begin position="12"/>
        <end position="35"/>
    </location>
</feature>
<gene>
    <name evidence="9" type="ORF">SAMN07250955_11727</name>
</gene>
<keyword evidence="3" id="KW-1003">Cell membrane</keyword>
<dbReference type="SUPFAM" id="SSF161098">
    <property type="entry name" value="MetI-like"/>
    <property type="match status" value="1"/>
</dbReference>
<keyword evidence="6 7" id="KW-0472">Membrane</keyword>
<evidence type="ECO:0000256" key="5">
    <source>
        <dbReference type="ARBA" id="ARBA00022989"/>
    </source>
</evidence>
<protein>
    <submittedName>
        <fullName evidence="9">NitT/TauT family transport system permease protein/putative hydroxymethylpyrimidine transport system permease protein</fullName>
    </submittedName>
</protein>
<comment type="subcellular location">
    <subcellularLocation>
        <location evidence="1 7">Cell membrane</location>
        <topology evidence="1 7">Multi-pass membrane protein</topology>
    </subcellularLocation>
</comment>
<dbReference type="PROSITE" id="PS50928">
    <property type="entry name" value="ABC_TM1"/>
    <property type="match status" value="1"/>
</dbReference>
<name>A0A212RY61_9PROT</name>
<reference evidence="9 10" key="1">
    <citation type="submission" date="2017-06" db="EMBL/GenBank/DDBJ databases">
        <authorList>
            <person name="Kim H.J."/>
            <person name="Triplett B.A."/>
        </authorList>
    </citation>
    <scope>NUCLEOTIDE SEQUENCE [LARGE SCALE GENOMIC DNA]</scope>
    <source>
        <strain evidence="9 10">B29T1</strain>
    </source>
</reference>
<dbReference type="InterPro" id="IPR035906">
    <property type="entry name" value="MetI-like_sf"/>
</dbReference>
<feature type="transmembrane region" description="Helical" evidence="7">
    <location>
        <begin position="222"/>
        <end position="241"/>
    </location>
</feature>
<evidence type="ECO:0000313" key="9">
    <source>
        <dbReference type="EMBL" id="SNB77729.1"/>
    </source>
</evidence>
<comment type="similarity">
    <text evidence="7">Belongs to the binding-protein-dependent transport system permease family.</text>
</comment>
<keyword evidence="10" id="KW-1185">Reference proteome</keyword>
<feature type="domain" description="ABC transmembrane type-1" evidence="8">
    <location>
        <begin position="58"/>
        <end position="242"/>
    </location>
</feature>
<dbReference type="Proteomes" id="UP000197065">
    <property type="component" value="Unassembled WGS sequence"/>
</dbReference>
<dbReference type="CDD" id="cd06261">
    <property type="entry name" value="TM_PBP2"/>
    <property type="match status" value="1"/>
</dbReference>
<dbReference type="Gene3D" id="1.10.3720.10">
    <property type="entry name" value="MetI-like"/>
    <property type="match status" value="1"/>
</dbReference>
<dbReference type="PANTHER" id="PTHR30151">
    <property type="entry name" value="ALKANE SULFONATE ABC TRANSPORTER-RELATED, MEMBRANE SUBUNIT"/>
    <property type="match status" value="1"/>
</dbReference>